<dbReference type="GO" id="GO:0009089">
    <property type="term" value="P:lysine biosynthetic process via diaminopimelate"/>
    <property type="evidence" value="ECO:0007669"/>
    <property type="project" value="UniProtKB-UniRule"/>
</dbReference>
<keyword evidence="4 9" id="KW-0963">Cytoplasm</keyword>
<feature type="active site" description="Proton donor" evidence="9">
    <location>
        <position position="85"/>
    </location>
</feature>
<dbReference type="GO" id="GO:0005829">
    <property type="term" value="C:cytosol"/>
    <property type="evidence" value="ECO:0007669"/>
    <property type="project" value="TreeGrafter"/>
</dbReference>
<feature type="binding site" evidence="9">
    <location>
        <position position="76"/>
    </location>
    <ligand>
        <name>substrate</name>
    </ligand>
</feature>
<keyword evidence="5 9" id="KW-0028">Amino-acid biosynthesis</keyword>
<reference evidence="11" key="1">
    <citation type="submission" date="2018-10" db="EMBL/GenBank/DDBJ databases">
        <title>Acidithiobacillus sulfuriphilus sp. nov.: an extremely acidophilic sulfur-oxidizing chemolithotroph isolated from a neutral pH environment.</title>
        <authorList>
            <person name="Falagan C."/>
            <person name="Moya-Beltran A."/>
            <person name="Quatrini R."/>
            <person name="Johnson D.B."/>
        </authorList>
    </citation>
    <scope>NUCLEOTIDE SEQUENCE [LARGE SCALE GENOMIC DNA]</scope>
    <source>
        <strain evidence="11">CJ-2</strain>
    </source>
</reference>
<feature type="binding site" evidence="9">
    <location>
        <begin position="220"/>
        <end position="221"/>
    </location>
    <ligand>
        <name>substrate</name>
    </ligand>
</feature>
<evidence type="ECO:0000256" key="4">
    <source>
        <dbReference type="ARBA" id="ARBA00022490"/>
    </source>
</evidence>
<comment type="pathway">
    <text evidence="1 9">Amino-acid biosynthesis; L-lysine biosynthesis via DAP pathway; DL-2,6-diaminopimelate from LL-2,6-diaminopimelate: step 1/1.</text>
</comment>
<feature type="binding site" evidence="9">
    <location>
        <begin position="230"/>
        <end position="231"/>
    </location>
    <ligand>
        <name>substrate</name>
    </ligand>
</feature>
<comment type="function">
    <text evidence="9">Catalyzes the stereoinversion of LL-2,6-diaminopimelate (L,L-DAP) to meso-diaminopimelate (meso-DAP), a precursor of L-lysine and an essential component of the bacterial peptidoglycan.</text>
</comment>
<organism evidence="11">
    <name type="scientific">Acidithiobacillus sulfuriphilus</name>
    <dbReference type="NCBI Taxonomy" id="1867749"/>
    <lineage>
        <taxon>Bacteria</taxon>
        <taxon>Pseudomonadati</taxon>
        <taxon>Pseudomonadota</taxon>
        <taxon>Acidithiobacillia</taxon>
        <taxon>Acidithiobacillales</taxon>
        <taxon>Acidithiobacillaceae</taxon>
        <taxon>Acidithiobacillus</taxon>
    </lineage>
</organism>
<gene>
    <name evidence="9" type="primary">dapF</name>
    <name evidence="11" type="ORF">EC580_12225</name>
</gene>
<protein>
    <recommendedName>
        <fullName evidence="3 9">Diaminopimelate epimerase</fullName>
        <shortName evidence="9">DAP epimerase</shortName>
        <ecNumber evidence="3 9">5.1.1.7</ecNumber>
    </recommendedName>
    <alternativeName>
        <fullName evidence="9">PLP-independent amino acid racemase</fullName>
    </alternativeName>
</protein>
<dbReference type="EC" id="5.1.1.7" evidence="3 9"/>
<accession>A0A3M8QR91</accession>
<feature type="site" description="Could be important to modulate the pK values of the two catalytic cysteine residues" evidence="9">
    <location>
        <position position="220"/>
    </location>
</feature>
<evidence type="ECO:0000256" key="8">
    <source>
        <dbReference type="ARBA" id="ARBA00051712"/>
    </source>
</evidence>
<comment type="subunit">
    <text evidence="9">Homodimer.</text>
</comment>
<dbReference type="OrthoDB" id="9805408at2"/>
<dbReference type="UniPathway" id="UPA00034">
    <property type="reaction ID" value="UER00025"/>
</dbReference>
<dbReference type="PANTHER" id="PTHR31689">
    <property type="entry name" value="DIAMINOPIMELATE EPIMERASE, CHLOROPLASTIC"/>
    <property type="match status" value="1"/>
</dbReference>
<dbReference type="Pfam" id="PF01678">
    <property type="entry name" value="DAP_epimerase"/>
    <property type="match status" value="2"/>
</dbReference>
<evidence type="ECO:0000256" key="1">
    <source>
        <dbReference type="ARBA" id="ARBA00005196"/>
    </source>
</evidence>
<dbReference type="FunFam" id="3.10.310.10:FF:000001">
    <property type="entry name" value="Diaminopimelate epimerase"/>
    <property type="match status" value="1"/>
</dbReference>
<feature type="binding site" evidence="9">
    <location>
        <begin position="86"/>
        <end position="87"/>
    </location>
    <ligand>
        <name>substrate</name>
    </ligand>
</feature>
<name>A0A3M8QR91_9PROT</name>
<comment type="similarity">
    <text evidence="2 9">Belongs to the diaminopimelate epimerase family.</text>
</comment>
<feature type="binding site" evidence="9">
    <location>
        <position position="169"/>
    </location>
    <ligand>
        <name>substrate</name>
    </ligand>
</feature>
<dbReference type="InterPro" id="IPR001653">
    <property type="entry name" value="DAP_epimerase_DapF"/>
</dbReference>
<evidence type="ECO:0000313" key="11">
    <source>
        <dbReference type="EMBL" id="RNF58766.1"/>
    </source>
</evidence>
<comment type="caution">
    <text evidence="11">The sequence shown here is derived from an EMBL/GenBank/DDBJ whole genome shotgun (WGS) entry which is preliminary data.</text>
</comment>
<evidence type="ECO:0000256" key="2">
    <source>
        <dbReference type="ARBA" id="ARBA00010219"/>
    </source>
</evidence>
<dbReference type="InterPro" id="IPR018510">
    <property type="entry name" value="DAP_epimerase_AS"/>
</dbReference>
<evidence type="ECO:0000256" key="10">
    <source>
        <dbReference type="PROSITE-ProRule" id="PRU10125"/>
    </source>
</evidence>
<evidence type="ECO:0000256" key="5">
    <source>
        <dbReference type="ARBA" id="ARBA00022605"/>
    </source>
</evidence>
<dbReference type="PANTHER" id="PTHR31689:SF0">
    <property type="entry name" value="DIAMINOPIMELATE EPIMERASE"/>
    <property type="match status" value="1"/>
</dbReference>
<dbReference type="HAMAP" id="MF_00197">
    <property type="entry name" value="DAP_epimerase"/>
    <property type="match status" value="1"/>
</dbReference>
<comment type="catalytic activity">
    <reaction evidence="8 9">
        <text>(2S,6S)-2,6-diaminopimelate = meso-2,6-diaminopimelate</text>
        <dbReference type="Rhea" id="RHEA:15393"/>
        <dbReference type="ChEBI" id="CHEBI:57609"/>
        <dbReference type="ChEBI" id="CHEBI:57791"/>
        <dbReference type="EC" id="5.1.1.7"/>
    </reaction>
</comment>
<keyword evidence="7 9" id="KW-0413">Isomerase</keyword>
<dbReference type="SUPFAM" id="SSF54506">
    <property type="entry name" value="Diaminopimelate epimerase-like"/>
    <property type="match status" value="1"/>
</dbReference>
<feature type="active site" description="Proton acceptor" evidence="9">
    <location>
        <position position="229"/>
    </location>
</feature>
<dbReference type="AlphaFoldDB" id="A0A3M8QR91"/>
<dbReference type="Gene3D" id="3.10.310.10">
    <property type="entry name" value="Diaminopimelate Epimerase, Chain A, domain 1"/>
    <property type="match status" value="2"/>
</dbReference>
<evidence type="ECO:0000256" key="6">
    <source>
        <dbReference type="ARBA" id="ARBA00023154"/>
    </source>
</evidence>
<keyword evidence="6 9" id="KW-0457">Lysine biosynthesis</keyword>
<sequence>MATTLSDSKPTALRFTKMEGLGNDFVVFDGIRQRVILRPEDIRALADRHFGIGCDQVLLVEPSTRADCDFRYRIFNADGGEVEQCGNGARCFALFVRRAGLSEKRDIPVETRGGRLELHVQEDGQVMVNMGVPQLEPAAIPFLADRSAASYTLDVDGQAVCIAAVGMGNPHALLLTERVDSAPVASLGPKLEQHPAFPRRSNVGFVEIDDRQHLRLRVWERGAGETLACGSNACAAVVAGQRWGLLDETVRVTLPGGTLEIRWQGPGTPLTMTGPARVVFDGVWAFAPEAAGGTMREATLEQIAQQLNADQRELDFLRKLTDAEGETLARHIAALEIHCGPENYPATHWEDD</sequence>
<evidence type="ECO:0000256" key="7">
    <source>
        <dbReference type="ARBA" id="ARBA00023235"/>
    </source>
</evidence>
<dbReference type="PROSITE" id="PS01326">
    <property type="entry name" value="DAP_EPIMERASE"/>
    <property type="match status" value="1"/>
</dbReference>
<evidence type="ECO:0000256" key="3">
    <source>
        <dbReference type="ARBA" id="ARBA00013080"/>
    </source>
</evidence>
<feature type="binding site" evidence="9">
    <location>
        <position position="23"/>
    </location>
    <ligand>
        <name>substrate</name>
    </ligand>
</feature>
<feature type="site" description="Could be important to modulate the pK values of the two catalytic cysteine residues" evidence="9">
    <location>
        <position position="171"/>
    </location>
</feature>
<comment type="subcellular location">
    <subcellularLocation>
        <location evidence="9">Cytoplasm</location>
    </subcellularLocation>
</comment>
<dbReference type="GO" id="GO:0008837">
    <property type="term" value="F:diaminopimelate epimerase activity"/>
    <property type="evidence" value="ECO:0007669"/>
    <property type="project" value="UniProtKB-UniRule"/>
</dbReference>
<feature type="binding site" evidence="9">
    <location>
        <position position="202"/>
    </location>
    <ligand>
        <name>substrate</name>
    </ligand>
</feature>
<dbReference type="EMBL" id="RIZI01000189">
    <property type="protein sequence ID" value="RNF58766.1"/>
    <property type="molecule type" value="Genomic_DNA"/>
</dbReference>
<dbReference type="NCBIfam" id="TIGR00652">
    <property type="entry name" value="DapF"/>
    <property type="match status" value="1"/>
</dbReference>
<proteinExistence type="inferred from homology"/>
<evidence type="ECO:0000256" key="9">
    <source>
        <dbReference type="HAMAP-Rule" id="MF_00197"/>
    </source>
</evidence>
<feature type="active site" evidence="10">
    <location>
        <position position="85"/>
    </location>
</feature>
<feature type="binding site" evidence="9">
    <location>
        <position position="56"/>
    </location>
    <ligand>
        <name>substrate</name>
    </ligand>
</feature>